<dbReference type="EMBL" id="CAMAPC010000005">
    <property type="protein sequence ID" value="CAH9056780.1"/>
    <property type="molecule type" value="Genomic_DNA"/>
</dbReference>
<dbReference type="Proteomes" id="UP001152467">
    <property type="component" value="Unassembled WGS sequence"/>
</dbReference>
<feature type="signal peptide" evidence="1">
    <location>
        <begin position="1"/>
        <end position="20"/>
    </location>
</feature>
<dbReference type="Pfam" id="PF19526">
    <property type="entry name" value="Slr4"/>
    <property type="match status" value="1"/>
</dbReference>
<evidence type="ECO:0000256" key="1">
    <source>
        <dbReference type="SAM" id="SignalP"/>
    </source>
</evidence>
<evidence type="ECO:0000313" key="3">
    <source>
        <dbReference type="Proteomes" id="UP001152467"/>
    </source>
</evidence>
<protein>
    <submittedName>
        <fullName evidence="2">Uncharacterized protein</fullName>
    </submittedName>
</protein>
<accession>A0A9W4VQZ3</accession>
<dbReference type="AlphaFoldDB" id="A0A9W4VQZ3"/>
<sequence>MFKKSLLALALSGAAVSANAATVVTNTLTQTANTSITTPEVTAAVKVSKEGIEGAANTRIIFDAIATANDQPAANIQPTATELGLYATTDIVIKENDTIIVTLPGGVFDTTLTPTIKTVTFQDAAGDTDADVTASTASFVKYDGDKMIFAVTGGTFPIATYNIGGFALKSTSSASITPSFKAVSTVTAIGDYATGSAKAAAYTIVSELAGVKVTKSLNGVIDVAADRKLFTAGNDTTTTDVVTVNTTTTTVDKLAITGPADFDITLSGNFSALDTDGDNKIETGEGSVSLGATAAVWAADLSSVTFKDVAVNTAHNVSVNISATAANRKTLATQSFTTSVTSDYTATTAKTDVKVLTGVTAGSWTLNGSEIEVPYLPFGDNTAPILRLTNASTKSGDLTVRYMIEGTEASWKTLGVLTTIKPGITNIADLVINAVKADAGVTKGKVALELVTNVPDADVDVTAGFKVVSEQDRGIVTTIKK</sequence>
<proteinExistence type="predicted"/>
<comment type="caution">
    <text evidence="2">The sequence shown here is derived from an EMBL/GenBank/DDBJ whole genome shotgun (WGS) entry which is preliminary data.</text>
</comment>
<name>A0A9W4VQZ3_9GAMM</name>
<dbReference type="CDD" id="cd22554">
    <property type="entry name" value="Slr4-like"/>
    <property type="match status" value="1"/>
</dbReference>
<keyword evidence="1" id="KW-0732">Signal</keyword>
<reference evidence="2" key="1">
    <citation type="submission" date="2022-07" db="EMBL/GenBank/DDBJ databases">
        <authorList>
            <person name="Criscuolo A."/>
        </authorList>
    </citation>
    <scope>NUCLEOTIDE SEQUENCE</scope>
    <source>
        <strain evidence="2">CIP111854</strain>
    </source>
</reference>
<dbReference type="InterPro" id="IPR045689">
    <property type="entry name" value="Slr4"/>
</dbReference>
<keyword evidence="3" id="KW-1185">Reference proteome</keyword>
<organism evidence="2 3">
    <name type="scientific">Pseudoalteromonas holothuriae</name>
    <dbReference type="NCBI Taxonomy" id="2963714"/>
    <lineage>
        <taxon>Bacteria</taxon>
        <taxon>Pseudomonadati</taxon>
        <taxon>Pseudomonadota</taxon>
        <taxon>Gammaproteobacteria</taxon>
        <taxon>Alteromonadales</taxon>
        <taxon>Pseudoalteromonadaceae</taxon>
        <taxon>Pseudoalteromonas</taxon>
    </lineage>
</organism>
<gene>
    <name evidence="2" type="ORF">PSECIP111854_01862</name>
</gene>
<feature type="chain" id="PRO_5040753232" evidence="1">
    <location>
        <begin position="21"/>
        <end position="481"/>
    </location>
</feature>
<evidence type="ECO:0000313" key="2">
    <source>
        <dbReference type="EMBL" id="CAH9056780.1"/>
    </source>
</evidence>